<dbReference type="PANTHER" id="PTHR43713:SF3">
    <property type="entry name" value="GLUTAMATE-1-SEMIALDEHYDE 2,1-AMINOMUTASE 1, CHLOROPLASTIC-RELATED"/>
    <property type="match status" value="1"/>
</dbReference>
<comment type="subcellular location">
    <subcellularLocation>
        <location evidence="7">Cytoplasm</location>
    </subcellularLocation>
</comment>
<feature type="modified residue" description="N6-(pyridoxal phosphate)lysine" evidence="7">
    <location>
        <position position="275"/>
    </location>
</feature>
<name>A0A5C5Y2P0_9PLAN</name>
<dbReference type="AlphaFoldDB" id="A0A5C5Y2P0"/>
<dbReference type="NCBIfam" id="NF000818">
    <property type="entry name" value="PRK00062.1"/>
    <property type="match status" value="1"/>
</dbReference>
<keyword evidence="6 7" id="KW-0627">Porphyrin biosynthesis</keyword>
<dbReference type="EC" id="5.4.3.8" evidence="7"/>
<dbReference type="InterPro" id="IPR015422">
    <property type="entry name" value="PyrdxlP-dep_Trfase_small"/>
</dbReference>
<evidence type="ECO:0000256" key="4">
    <source>
        <dbReference type="ARBA" id="ARBA00022898"/>
    </source>
</evidence>
<dbReference type="PANTHER" id="PTHR43713">
    <property type="entry name" value="GLUTAMATE-1-SEMIALDEHYDE 2,1-AMINOMUTASE"/>
    <property type="match status" value="1"/>
</dbReference>
<keyword evidence="5 7" id="KW-0413">Isomerase</keyword>
<dbReference type="EMBL" id="SJPL01000001">
    <property type="protein sequence ID" value="TWT69927.1"/>
    <property type="molecule type" value="Genomic_DNA"/>
</dbReference>
<dbReference type="FunFam" id="3.40.640.10:FF:000021">
    <property type="entry name" value="Glutamate-1-semialdehyde 2,1-aminomutase"/>
    <property type="match status" value="1"/>
</dbReference>
<dbReference type="Proteomes" id="UP000317238">
    <property type="component" value="Unassembled WGS sequence"/>
</dbReference>
<evidence type="ECO:0000256" key="2">
    <source>
        <dbReference type="ARBA" id="ARBA00004819"/>
    </source>
</evidence>
<keyword evidence="9" id="KW-1185">Reference proteome</keyword>
<comment type="catalytic activity">
    <reaction evidence="7">
        <text>(S)-4-amino-5-oxopentanoate = 5-aminolevulinate</text>
        <dbReference type="Rhea" id="RHEA:14265"/>
        <dbReference type="ChEBI" id="CHEBI:57501"/>
        <dbReference type="ChEBI" id="CHEBI:356416"/>
        <dbReference type="EC" id="5.4.3.8"/>
    </reaction>
</comment>
<proteinExistence type="inferred from homology"/>
<reference evidence="8 9" key="1">
    <citation type="submission" date="2019-02" db="EMBL/GenBank/DDBJ databases">
        <title>Deep-cultivation of Planctomycetes and their phenomic and genomic characterization uncovers novel biology.</title>
        <authorList>
            <person name="Wiegand S."/>
            <person name="Jogler M."/>
            <person name="Boedeker C."/>
            <person name="Pinto D."/>
            <person name="Vollmers J."/>
            <person name="Rivas-Marin E."/>
            <person name="Kohn T."/>
            <person name="Peeters S.H."/>
            <person name="Heuer A."/>
            <person name="Rast P."/>
            <person name="Oberbeckmann S."/>
            <person name="Bunk B."/>
            <person name="Jeske O."/>
            <person name="Meyerdierks A."/>
            <person name="Storesund J.E."/>
            <person name="Kallscheuer N."/>
            <person name="Luecker S."/>
            <person name="Lage O.M."/>
            <person name="Pohl T."/>
            <person name="Merkel B.J."/>
            <person name="Hornburger P."/>
            <person name="Mueller R.-W."/>
            <person name="Bruemmer F."/>
            <person name="Labrenz M."/>
            <person name="Spormann A.M."/>
            <person name="Op Den Camp H."/>
            <person name="Overmann J."/>
            <person name="Amann R."/>
            <person name="Jetten M.S.M."/>
            <person name="Mascher T."/>
            <person name="Medema M.H."/>
            <person name="Devos D.P."/>
            <person name="Kaster A.-K."/>
            <person name="Ovreas L."/>
            <person name="Rohde M."/>
            <person name="Galperin M.Y."/>
            <person name="Jogler C."/>
        </authorList>
    </citation>
    <scope>NUCLEOTIDE SEQUENCE [LARGE SCALE GENOMIC DNA]</scope>
    <source>
        <strain evidence="8 9">Pan14r</strain>
    </source>
</reference>
<dbReference type="UniPathway" id="UPA00251">
    <property type="reaction ID" value="UER00317"/>
</dbReference>
<dbReference type="PROSITE" id="PS00600">
    <property type="entry name" value="AA_TRANSFER_CLASS_3"/>
    <property type="match status" value="1"/>
</dbReference>
<dbReference type="GO" id="GO:0005737">
    <property type="term" value="C:cytoplasm"/>
    <property type="evidence" value="ECO:0007669"/>
    <property type="project" value="UniProtKB-SubCell"/>
</dbReference>
<dbReference type="InterPro" id="IPR015424">
    <property type="entry name" value="PyrdxlP-dep_Trfase"/>
</dbReference>
<gene>
    <name evidence="8" type="primary">hemL_2</name>
    <name evidence="7" type="synonym">hemL</name>
    <name evidence="8" type="ORF">Pan14r_22240</name>
</gene>
<dbReference type="GO" id="GO:0006782">
    <property type="term" value="P:protoporphyrinogen IX biosynthetic process"/>
    <property type="evidence" value="ECO:0007669"/>
    <property type="project" value="UniProtKB-UniRule"/>
</dbReference>
<dbReference type="InterPro" id="IPR015421">
    <property type="entry name" value="PyrdxlP-dep_Trfase_major"/>
</dbReference>
<evidence type="ECO:0000256" key="3">
    <source>
        <dbReference type="ARBA" id="ARBA00008981"/>
    </source>
</evidence>
<dbReference type="RefSeq" id="WP_145300478.1">
    <property type="nucleotide sequence ID" value="NZ_CP036319.1"/>
</dbReference>
<dbReference type="GO" id="GO:0042286">
    <property type="term" value="F:glutamate-1-semialdehyde 2,1-aminomutase activity"/>
    <property type="evidence" value="ECO:0007669"/>
    <property type="project" value="UniProtKB-UniRule"/>
</dbReference>
<dbReference type="GO" id="GO:0008483">
    <property type="term" value="F:transaminase activity"/>
    <property type="evidence" value="ECO:0007669"/>
    <property type="project" value="InterPro"/>
</dbReference>
<keyword evidence="4 7" id="KW-0663">Pyridoxal phosphate</keyword>
<dbReference type="Gene3D" id="3.40.640.10">
    <property type="entry name" value="Type I PLP-dependent aspartate aminotransferase-like (Major domain)"/>
    <property type="match status" value="1"/>
</dbReference>
<evidence type="ECO:0000256" key="7">
    <source>
        <dbReference type="HAMAP-Rule" id="MF_00375"/>
    </source>
</evidence>
<dbReference type="HAMAP" id="MF_00375">
    <property type="entry name" value="HemL_aminotrans_3"/>
    <property type="match status" value="1"/>
</dbReference>
<protein>
    <recommendedName>
        <fullName evidence="7">Glutamate-1-semialdehyde 2,1-aminomutase</fullName>
        <shortName evidence="7">GSA</shortName>
        <ecNumber evidence="7">5.4.3.8</ecNumber>
    </recommendedName>
    <alternativeName>
        <fullName evidence="7">Glutamate-1-semialdehyde aminotransferase</fullName>
        <shortName evidence="7">GSA-AT</shortName>
    </alternativeName>
</protein>
<sequence length="438" mass="46227">MTSISLTAAAGEKSRAAFESARQLMPGGVNSPARAFGAVGGTPLFIDHAKGPHLFDIDGNRYLDYIGSWGPMILGHAQDEVIDAITAAASRGTSYGAPTEAESVLAQQIIDAVGSIEKVRLVNSGTEATMSAIRVARGATGREKVIKFAGNYHGHVDSLLVAAGSSAATLGTPDSPGVTAGASRDTIVLRYNDVDAIGQCFADHPGQIAAVIMEPVVGNMGCVPASEAFMKEVRRLTADDGCVLIFDEVMTGFRLAYGGAQERYGITPDMTTLGKIVGGGMPLGAYGGRKDIMDQVLPAGKVFQAGTLSGNPVAVAAGSKTLEILKRQPPYEQLERLGKKLADGLDAAATSAEIPHQVQQVGSMMTLFFHDQPVNSWDDADQCDRDRFAKYFWGMIGQGVYMPCSQFEALFFSRTHTEAMIDQTIEAAQQVLAAIASD</sequence>
<dbReference type="Gene3D" id="3.90.1150.10">
    <property type="entry name" value="Aspartate Aminotransferase, domain 1"/>
    <property type="match status" value="1"/>
</dbReference>
<dbReference type="NCBIfam" id="TIGR00713">
    <property type="entry name" value="hemL"/>
    <property type="match status" value="1"/>
</dbReference>
<dbReference type="CDD" id="cd00610">
    <property type="entry name" value="OAT_like"/>
    <property type="match status" value="1"/>
</dbReference>
<comment type="subunit">
    <text evidence="7">Homodimer.</text>
</comment>
<dbReference type="GO" id="GO:0030170">
    <property type="term" value="F:pyridoxal phosphate binding"/>
    <property type="evidence" value="ECO:0007669"/>
    <property type="project" value="InterPro"/>
</dbReference>
<dbReference type="Pfam" id="PF00202">
    <property type="entry name" value="Aminotran_3"/>
    <property type="match status" value="1"/>
</dbReference>
<evidence type="ECO:0000256" key="1">
    <source>
        <dbReference type="ARBA" id="ARBA00001933"/>
    </source>
</evidence>
<evidence type="ECO:0000256" key="6">
    <source>
        <dbReference type="ARBA" id="ARBA00023244"/>
    </source>
</evidence>
<evidence type="ECO:0000313" key="9">
    <source>
        <dbReference type="Proteomes" id="UP000317238"/>
    </source>
</evidence>
<dbReference type="OrthoDB" id="9816013at2"/>
<evidence type="ECO:0000313" key="8">
    <source>
        <dbReference type="EMBL" id="TWT69927.1"/>
    </source>
</evidence>
<dbReference type="InterPro" id="IPR005814">
    <property type="entry name" value="Aminotrans_3"/>
</dbReference>
<comment type="cofactor">
    <cofactor evidence="1 7">
        <name>pyridoxal 5'-phosphate</name>
        <dbReference type="ChEBI" id="CHEBI:597326"/>
    </cofactor>
</comment>
<comment type="similarity">
    <text evidence="3 7">Belongs to the class-III pyridoxal-phosphate-dependent aminotransferase family. HemL subfamily.</text>
</comment>
<organism evidence="8 9">
    <name type="scientific">Crateriforma conspicua</name>
    <dbReference type="NCBI Taxonomy" id="2527996"/>
    <lineage>
        <taxon>Bacteria</taxon>
        <taxon>Pseudomonadati</taxon>
        <taxon>Planctomycetota</taxon>
        <taxon>Planctomycetia</taxon>
        <taxon>Planctomycetales</taxon>
        <taxon>Planctomycetaceae</taxon>
        <taxon>Crateriforma</taxon>
    </lineage>
</organism>
<dbReference type="SUPFAM" id="SSF53383">
    <property type="entry name" value="PLP-dependent transferases"/>
    <property type="match status" value="1"/>
</dbReference>
<dbReference type="InterPro" id="IPR004639">
    <property type="entry name" value="4pyrrol_synth_GluAld_NH2Trfase"/>
</dbReference>
<accession>A0A5C5Y2P0</accession>
<comment type="caution">
    <text evidence="8">The sequence shown here is derived from an EMBL/GenBank/DDBJ whole genome shotgun (WGS) entry which is preliminary data.</text>
</comment>
<dbReference type="InterPro" id="IPR049704">
    <property type="entry name" value="Aminotrans_3_PPA_site"/>
</dbReference>
<dbReference type="PIRSF" id="PIRSF000521">
    <property type="entry name" value="Transaminase_4ab_Lys_Orn"/>
    <property type="match status" value="1"/>
</dbReference>
<comment type="pathway">
    <text evidence="2">Porphyrin-containing compound metabolism; protoporphyrin-IX biosynthesis; 5-aminolevulinate from L-glutamyl-tRNA(Glu): step 2/2.</text>
</comment>
<evidence type="ECO:0000256" key="5">
    <source>
        <dbReference type="ARBA" id="ARBA00023235"/>
    </source>
</evidence>
<keyword evidence="7" id="KW-0963">Cytoplasm</keyword>